<dbReference type="PROSITE" id="PS51257">
    <property type="entry name" value="PROKAR_LIPOPROTEIN"/>
    <property type="match status" value="1"/>
</dbReference>
<keyword evidence="1" id="KW-0732">Signal</keyword>
<reference evidence="2 3" key="1">
    <citation type="submission" date="2017-04" db="EMBL/GenBank/DDBJ databases">
        <authorList>
            <person name="Afonso C.L."/>
            <person name="Miller P.J."/>
            <person name="Scott M.A."/>
            <person name="Spackman E."/>
            <person name="Goraichik I."/>
            <person name="Dimitrov K.M."/>
            <person name="Suarez D.L."/>
            <person name="Swayne D.E."/>
        </authorList>
    </citation>
    <scope>NUCLEOTIDE SEQUENCE [LARGE SCALE GENOMIC DNA]</scope>
    <source>
        <strain evidence="2 3">DSM 19625</strain>
    </source>
</reference>
<proteinExistence type="predicted"/>
<dbReference type="InterPro" id="IPR011050">
    <property type="entry name" value="Pectin_lyase_fold/virulence"/>
</dbReference>
<dbReference type="EMBL" id="FWYB01000002">
    <property type="protein sequence ID" value="SMC69546.1"/>
    <property type="molecule type" value="Genomic_DNA"/>
</dbReference>
<dbReference type="SUPFAM" id="SSF51126">
    <property type="entry name" value="Pectin lyase-like"/>
    <property type="match status" value="1"/>
</dbReference>
<dbReference type="InterPro" id="IPR012334">
    <property type="entry name" value="Pectin_lyas_fold"/>
</dbReference>
<sequence>MKHSILIAAIILMAGLSSCQKIADLQPESLTDSLNHVPYLTIAQLRSGAADNHDIVYINDGFRSGTFQYDANDSSSPDDGSMTIISGSRRYKRESTFVTLEMFGAKGDYNYMTKAGSDDTEAIQNALNYCSKQGTEIKLLAGKKYLTHTLYLYKDSLKNPGYASRPGRVKITGQAGGIATGDLEPQGAGFVHVNNETANLIECIGFFSIASPATMGGQIDFQNVNFMGGSKTTNVIYLESSQGQILFSNYTVQINNPTGNGITEVTTWETEHHNGLIRGQASGNGNWTGIGLNIKSNESQGQINMKIYSNVNVYKCGYGIRIGRRTASAGTIGPLNFIGGQVSLSDQHNMWLDGGVYNLVSTGQQFEGSRLNAILIDSDGANDLPRNIKFTNTYFTGGGRIEDGSNDSYAVHIKDGVGVEFDSPLFNNLGNGIVFNKAATQGLVIRRPVVRTVRTYGTTNGTFINAYGNNVASNRLTLEDPLFNQAPATYVSEAALSAFLTTAAGGRVSVGNNAAIVSCGMGAGTLQAAQILNFNNTANTVVTNITGGQLFRELLLTFSNSLTTIANNVNIKLSDNADFPTTSRSTIKLIWMGTYWQEISRS</sequence>
<keyword evidence="3" id="KW-1185">Reference proteome</keyword>
<feature type="chain" id="PRO_5010696161" description="Pectate lyase superfamily protein" evidence="1">
    <location>
        <begin position="24"/>
        <end position="602"/>
    </location>
</feature>
<evidence type="ECO:0000313" key="2">
    <source>
        <dbReference type="EMBL" id="SMC69546.1"/>
    </source>
</evidence>
<evidence type="ECO:0008006" key="4">
    <source>
        <dbReference type="Google" id="ProtNLM"/>
    </source>
</evidence>
<feature type="signal peptide" evidence="1">
    <location>
        <begin position="1"/>
        <end position="23"/>
    </location>
</feature>
<organism evidence="2 3">
    <name type="scientific">Pedobacter nyackensis</name>
    <dbReference type="NCBI Taxonomy" id="475255"/>
    <lineage>
        <taxon>Bacteria</taxon>
        <taxon>Pseudomonadati</taxon>
        <taxon>Bacteroidota</taxon>
        <taxon>Sphingobacteriia</taxon>
        <taxon>Sphingobacteriales</taxon>
        <taxon>Sphingobacteriaceae</taxon>
        <taxon>Pedobacter</taxon>
    </lineage>
</organism>
<dbReference type="AlphaFoldDB" id="A0A1W2B9D2"/>
<dbReference type="Proteomes" id="UP000192678">
    <property type="component" value="Unassembled WGS sequence"/>
</dbReference>
<dbReference type="STRING" id="475255.SAMN04488101_102217"/>
<protein>
    <recommendedName>
        <fullName evidence="4">Pectate lyase superfamily protein</fullName>
    </recommendedName>
</protein>
<name>A0A1W2B9D2_9SPHI</name>
<dbReference type="OrthoDB" id="1433444at2"/>
<evidence type="ECO:0000256" key="1">
    <source>
        <dbReference type="SAM" id="SignalP"/>
    </source>
</evidence>
<gene>
    <name evidence="2" type="ORF">SAMN04488101_102217</name>
</gene>
<dbReference type="RefSeq" id="WP_084287843.1">
    <property type="nucleotide sequence ID" value="NZ_FWYB01000002.1"/>
</dbReference>
<evidence type="ECO:0000313" key="3">
    <source>
        <dbReference type="Proteomes" id="UP000192678"/>
    </source>
</evidence>
<accession>A0A1W2B9D2</accession>
<dbReference type="Gene3D" id="2.160.20.10">
    <property type="entry name" value="Single-stranded right-handed beta-helix, Pectin lyase-like"/>
    <property type="match status" value="1"/>
</dbReference>